<dbReference type="AlphaFoldDB" id="A0A6G7GR60"/>
<sequence length="47" mass="5296">MLGLGYSSISRRVTIMESTISKDDDINERLTRITNQGLTPYSYLSKA</sequence>
<dbReference type="Proteomes" id="UP000501926">
    <property type="component" value="Chromosome"/>
</dbReference>
<accession>A0A6G7GR60</accession>
<name>A0A6G7GR60_KUEST</name>
<evidence type="ECO:0000313" key="1">
    <source>
        <dbReference type="EMBL" id="QII11995.1"/>
    </source>
</evidence>
<evidence type="ECO:0000313" key="2">
    <source>
        <dbReference type="Proteomes" id="UP000501926"/>
    </source>
</evidence>
<organism evidence="1 2">
    <name type="scientific">Kuenenia stuttgartiensis</name>
    <dbReference type="NCBI Taxonomy" id="174633"/>
    <lineage>
        <taxon>Bacteria</taxon>
        <taxon>Pseudomonadati</taxon>
        <taxon>Planctomycetota</taxon>
        <taxon>Candidatus Brocadiia</taxon>
        <taxon>Candidatus Brocadiales</taxon>
        <taxon>Candidatus Brocadiaceae</taxon>
        <taxon>Candidatus Kuenenia</taxon>
    </lineage>
</organism>
<reference evidence="1 2" key="1">
    <citation type="submission" date="2020-02" db="EMBL/GenBank/DDBJ databases">
        <title>Newly sequenced genome of strain CSTR1 showed variability in Candidatus Kuenenia stuttgartiensis genomes.</title>
        <authorList>
            <person name="Ding C."/>
            <person name="Adrian L."/>
        </authorList>
    </citation>
    <scope>NUCLEOTIDE SEQUENCE [LARGE SCALE GENOMIC DNA]</scope>
    <source>
        <strain evidence="1 2">CSTR1</strain>
    </source>
</reference>
<proteinExistence type="predicted"/>
<gene>
    <name evidence="1" type="ORF">KsCSTR_26160</name>
</gene>
<dbReference type="EMBL" id="CP049055">
    <property type="protein sequence ID" value="QII11995.1"/>
    <property type="molecule type" value="Genomic_DNA"/>
</dbReference>
<protein>
    <submittedName>
        <fullName evidence="1">Uncharacterized protein</fullName>
    </submittedName>
</protein>